<name>A0A0G3EJ99_9BURK</name>
<feature type="transmembrane region" description="Helical" evidence="1">
    <location>
        <begin position="30"/>
        <end position="51"/>
    </location>
</feature>
<keyword evidence="1" id="KW-0472">Membrane</keyword>
<protein>
    <submittedName>
        <fullName evidence="2">Uncharacterized protein</fullName>
    </submittedName>
</protein>
<reference evidence="3" key="1">
    <citation type="submission" date="2015-06" db="EMBL/GenBank/DDBJ databases">
        <authorList>
            <person name="Lim Y.L."/>
            <person name="Ee R."/>
            <person name="Yong D."/>
            <person name="How K.Y."/>
            <person name="Yin W.F."/>
            <person name="Chan K.G."/>
        </authorList>
    </citation>
    <scope>NUCLEOTIDE SEQUENCE [LARGE SCALE GENOMIC DNA]</scope>
    <source>
        <strain evidence="3">DSM 25325</strain>
    </source>
</reference>
<dbReference type="EMBL" id="CP011568">
    <property type="protein sequence ID" value="AKJ67103.1"/>
    <property type="molecule type" value="Genomic_DNA"/>
</dbReference>
<dbReference type="PATRIC" id="fig|445709.3.peg.337"/>
<proteinExistence type="predicted"/>
<dbReference type="Proteomes" id="UP000036700">
    <property type="component" value="Chromosome"/>
</dbReference>
<organism evidence="2 3">
    <name type="scientific">Pandoraea thiooxydans</name>
    <dbReference type="NCBI Taxonomy" id="445709"/>
    <lineage>
        <taxon>Bacteria</taxon>
        <taxon>Pseudomonadati</taxon>
        <taxon>Pseudomonadota</taxon>
        <taxon>Betaproteobacteria</taxon>
        <taxon>Burkholderiales</taxon>
        <taxon>Burkholderiaceae</taxon>
        <taxon>Pandoraea</taxon>
    </lineage>
</organism>
<keyword evidence="1" id="KW-0812">Transmembrane</keyword>
<sequence length="66" mass="7555">MMDWDKLRAGGLGEFHDAHDRARRRRRKSWLKRLFIVLVLCGVAAGVVLAVDRLTQHHAPQPAKIN</sequence>
<gene>
    <name evidence="2" type="ORF">ABW99_01530</name>
</gene>
<dbReference type="KEGG" id="ptx:ABW99_01530"/>
<dbReference type="AlphaFoldDB" id="A0A0G3EJ99"/>
<accession>A0A0G3EJ99</accession>
<dbReference type="RefSeq" id="WP_047212640.1">
    <property type="nucleotide sequence ID" value="NZ_CP011568.3"/>
</dbReference>
<evidence type="ECO:0000313" key="3">
    <source>
        <dbReference type="Proteomes" id="UP000036700"/>
    </source>
</evidence>
<keyword evidence="1" id="KW-1133">Transmembrane helix</keyword>
<evidence type="ECO:0000256" key="1">
    <source>
        <dbReference type="SAM" id="Phobius"/>
    </source>
</evidence>
<keyword evidence="3" id="KW-1185">Reference proteome</keyword>
<evidence type="ECO:0000313" key="2">
    <source>
        <dbReference type="EMBL" id="AKJ67103.1"/>
    </source>
</evidence>